<sequence length="204" mass="22737">MAQPVSRWAPGPAYGPVLSQTDLYLLQSKLDINPILDINDDTVPLQFHLVTGAPVSSTAPGRPSEVPGKDEPATLPRVNQLILISYHSPWCTIIRKEGGVTVGDVCSTIYREYSDNDITDAEFNSLSQRVQDGVKRAAATHAAERNPQAWGAGYYTPHMQPERLKRLDWLKERVFLEGIERNDNYAKQRLGFSASNIFIMNLAQ</sequence>
<reference evidence="2 3" key="1">
    <citation type="submission" date="2019-12" db="EMBL/GenBank/DDBJ databases">
        <authorList>
            <person name="Floudas D."/>
            <person name="Bentzer J."/>
            <person name="Ahren D."/>
            <person name="Johansson T."/>
            <person name="Persson P."/>
            <person name="Tunlid A."/>
        </authorList>
    </citation>
    <scope>NUCLEOTIDE SEQUENCE [LARGE SCALE GENOMIC DNA]</scope>
    <source>
        <strain evidence="2 3">CBS 102.39</strain>
    </source>
</reference>
<gene>
    <name evidence="2" type="ORF">D9613_003331</name>
</gene>
<keyword evidence="3" id="KW-1185">Reference proteome</keyword>
<dbReference type="AlphaFoldDB" id="A0A8H4QP75"/>
<dbReference type="EMBL" id="JAACJL010000044">
    <property type="protein sequence ID" value="KAF4614418.1"/>
    <property type="molecule type" value="Genomic_DNA"/>
</dbReference>
<organism evidence="2 3">
    <name type="scientific">Agrocybe pediades</name>
    <dbReference type="NCBI Taxonomy" id="84607"/>
    <lineage>
        <taxon>Eukaryota</taxon>
        <taxon>Fungi</taxon>
        <taxon>Dikarya</taxon>
        <taxon>Basidiomycota</taxon>
        <taxon>Agaricomycotina</taxon>
        <taxon>Agaricomycetes</taxon>
        <taxon>Agaricomycetidae</taxon>
        <taxon>Agaricales</taxon>
        <taxon>Agaricineae</taxon>
        <taxon>Strophariaceae</taxon>
        <taxon>Agrocybe</taxon>
    </lineage>
</organism>
<dbReference type="Proteomes" id="UP000521872">
    <property type="component" value="Unassembled WGS sequence"/>
</dbReference>
<proteinExistence type="predicted"/>
<dbReference type="InterPro" id="IPR046522">
    <property type="entry name" value="DUF6699"/>
</dbReference>
<evidence type="ECO:0000313" key="2">
    <source>
        <dbReference type="EMBL" id="KAF4614418.1"/>
    </source>
</evidence>
<evidence type="ECO:0000259" key="1">
    <source>
        <dbReference type="Pfam" id="PF20415"/>
    </source>
</evidence>
<evidence type="ECO:0000313" key="3">
    <source>
        <dbReference type="Proteomes" id="UP000521872"/>
    </source>
</evidence>
<comment type="caution">
    <text evidence="2">The sequence shown here is derived from an EMBL/GenBank/DDBJ whole genome shotgun (WGS) entry which is preliminary data.</text>
</comment>
<name>A0A8H4QP75_9AGAR</name>
<feature type="domain" description="DUF6699" evidence="1">
    <location>
        <begin position="62"/>
        <end position="183"/>
    </location>
</feature>
<dbReference type="OrthoDB" id="3333333at2759"/>
<protein>
    <recommendedName>
        <fullName evidence="1">DUF6699 domain-containing protein</fullName>
    </recommendedName>
</protein>
<dbReference type="Pfam" id="PF20415">
    <property type="entry name" value="DUF6699"/>
    <property type="match status" value="1"/>
</dbReference>
<accession>A0A8H4QP75</accession>